<dbReference type="AlphaFoldDB" id="A0A2K3D536"/>
<dbReference type="EMBL" id="CM008973">
    <property type="protein sequence ID" value="PNW75639.1"/>
    <property type="molecule type" value="Genomic_DNA"/>
</dbReference>
<evidence type="ECO:0008006" key="3">
    <source>
        <dbReference type="Google" id="ProtNLM"/>
    </source>
</evidence>
<evidence type="ECO:0000313" key="1">
    <source>
        <dbReference type="EMBL" id="PNW75639.1"/>
    </source>
</evidence>
<dbReference type="PANTHER" id="PTHR43040:SF1">
    <property type="entry name" value="RIBONUCLEASE D"/>
    <property type="match status" value="1"/>
</dbReference>
<name>A0A2K3D536_CHLRE</name>
<proteinExistence type="predicted"/>
<dbReference type="PANTHER" id="PTHR43040">
    <property type="entry name" value="RIBONUCLEASE D"/>
    <property type="match status" value="1"/>
</dbReference>
<protein>
    <recommendedName>
        <fullName evidence="3">3'-5' exonuclease domain-containing protein</fullName>
    </recommendedName>
</protein>
<dbReference type="GeneID" id="5718506"/>
<dbReference type="Gramene" id="PNW75639">
    <property type="protein sequence ID" value="PNW75639"/>
    <property type="gene ID" value="CHLRE_12g534945v5"/>
</dbReference>
<sequence>MEVVDSLPALERMLGALVGVEWLAVDAEGVSLSRDGKLCLLALQPARLLVRTWQWLPGYLVDVSVLSTEAFSHCSRTGGSVAVGSCASVSR</sequence>
<gene>
    <name evidence="1" type="ORF">CHLRE_12g534945v5</name>
</gene>
<dbReference type="PaxDb" id="3055-EDP03461"/>
<dbReference type="Proteomes" id="UP000006906">
    <property type="component" value="Chromosome 12"/>
</dbReference>
<reference evidence="1 2" key="1">
    <citation type="journal article" date="2007" name="Science">
        <title>The Chlamydomonas genome reveals the evolution of key animal and plant functions.</title>
        <authorList>
            <person name="Merchant S.S."/>
            <person name="Prochnik S.E."/>
            <person name="Vallon O."/>
            <person name="Harris E.H."/>
            <person name="Karpowicz S.J."/>
            <person name="Witman G.B."/>
            <person name="Terry A."/>
            <person name="Salamov A."/>
            <person name="Fritz-Laylin L.K."/>
            <person name="Marechal-Drouard L."/>
            <person name="Marshall W.F."/>
            <person name="Qu L.H."/>
            <person name="Nelson D.R."/>
            <person name="Sanderfoot A.A."/>
            <person name="Spalding M.H."/>
            <person name="Kapitonov V.V."/>
            <person name="Ren Q."/>
            <person name="Ferris P."/>
            <person name="Lindquist E."/>
            <person name="Shapiro H."/>
            <person name="Lucas S.M."/>
            <person name="Grimwood J."/>
            <person name="Schmutz J."/>
            <person name="Cardol P."/>
            <person name="Cerutti H."/>
            <person name="Chanfreau G."/>
            <person name="Chen C.L."/>
            <person name="Cognat V."/>
            <person name="Croft M.T."/>
            <person name="Dent R."/>
            <person name="Dutcher S."/>
            <person name="Fernandez E."/>
            <person name="Fukuzawa H."/>
            <person name="Gonzalez-Ballester D."/>
            <person name="Gonzalez-Halphen D."/>
            <person name="Hallmann A."/>
            <person name="Hanikenne M."/>
            <person name="Hippler M."/>
            <person name="Inwood W."/>
            <person name="Jabbari K."/>
            <person name="Kalanon M."/>
            <person name="Kuras R."/>
            <person name="Lefebvre P.A."/>
            <person name="Lemaire S.D."/>
            <person name="Lobanov A.V."/>
            <person name="Lohr M."/>
            <person name="Manuell A."/>
            <person name="Meier I."/>
            <person name="Mets L."/>
            <person name="Mittag M."/>
            <person name="Mittelmeier T."/>
            <person name="Moroney J.V."/>
            <person name="Moseley J."/>
            <person name="Napoli C."/>
            <person name="Nedelcu A.M."/>
            <person name="Niyogi K."/>
            <person name="Novoselov S.V."/>
            <person name="Paulsen I.T."/>
            <person name="Pazour G."/>
            <person name="Purton S."/>
            <person name="Ral J.P."/>
            <person name="Riano-Pachon D.M."/>
            <person name="Riekhof W."/>
            <person name="Rymarquis L."/>
            <person name="Schroda M."/>
            <person name="Stern D."/>
            <person name="Umen J."/>
            <person name="Willows R."/>
            <person name="Wilson N."/>
            <person name="Zimmer S.L."/>
            <person name="Allmer J."/>
            <person name="Balk J."/>
            <person name="Bisova K."/>
            <person name="Chen C.J."/>
            <person name="Elias M."/>
            <person name="Gendler K."/>
            <person name="Hauser C."/>
            <person name="Lamb M.R."/>
            <person name="Ledford H."/>
            <person name="Long J.C."/>
            <person name="Minagawa J."/>
            <person name="Page M.D."/>
            <person name="Pan J."/>
            <person name="Pootakham W."/>
            <person name="Roje S."/>
            <person name="Rose A."/>
            <person name="Stahlberg E."/>
            <person name="Terauchi A.M."/>
            <person name="Yang P."/>
            <person name="Ball S."/>
            <person name="Bowler C."/>
            <person name="Dieckmann C.L."/>
            <person name="Gladyshev V.N."/>
            <person name="Green P."/>
            <person name="Jorgensen R."/>
            <person name="Mayfield S."/>
            <person name="Mueller-Roeber B."/>
            <person name="Rajamani S."/>
            <person name="Sayre R.T."/>
            <person name="Brokstein P."/>
            <person name="Dubchak I."/>
            <person name="Goodstein D."/>
            <person name="Hornick L."/>
            <person name="Huang Y.W."/>
            <person name="Jhaveri J."/>
            <person name="Luo Y."/>
            <person name="Martinez D."/>
            <person name="Ngau W.C."/>
            <person name="Otillar B."/>
            <person name="Poliakov A."/>
            <person name="Porter A."/>
            <person name="Szajkowski L."/>
            <person name="Werner G."/>
            <person name="Zhou K."/>
            <person name="Grigoriev I.V."/>
            <person name="Rokhsar D.S."/>
            <person name="Grossman A.R."/>
        </authorList>
    </citation>
    <scope>NUCLEOTIDE SEQUENCE [LARGE SCALE GENOMIC DNA]</scope>
    <source>
        <strain evidence="2">CC-503</strain>
    </source>
</reference>
<keyword evidence="2" id="KW-1185">Reference proteome</keyword>
<dbReference type="RefSeq" id="XP_042918722.1">
    <property type="nucleotide sequence ID" value="XM_043068627.1"/>
</dbReference>
<accession>A0A2K3D536</accession>
<evidence type="ECO:0000313" key="2">
    <source>
        <dbReference type="Proteomes" id="UP000006906"/>
    </source>
</evidence>
<dbReference type="KEGG" id="cre:CHLRE_12g534945v5"/>
<organism evidence="1 2">
    <name type="scientific">Chlamydomonas reinhardtii</name>
    <name type="common">Chlamydomonas smithii</name>
    <dbReference type="NCBI Taxonomy" id="3055"/>
    <lineage>
        <taxon>Eukaryota</taxon>
        <taxon>Viridiplantae</taxon>
        <taxon>Chlorophyta</taxon>
        <taxon>core chlorophytes</taxon>
        <taxon>Chlorophyceae</taxon>
        <taxon>CS clade</taxon>
        <taxon>Chlamydomonadales</taxon>
        <taxon>Chlamydomonadaceae</taxon>
        <taxon>Chlamydomonas</taxon>
    </lineage>
</organism>
<dbReference type="InParanoid" id="A0A2K3D536"/>